<keyword evidence="1" id="KW-0378">Hydrolase</keyword>
<protein>
    <recommendedName>
        <fullName evidence="2">Alpha/beta hydrolase fold-3 domain-containing protein</fullName>
    </recommendedName>
</protein>
<name>A0A8H7TCJ9_9HELO</name>
<feature type="domain" description="Alpha/beta hydrolase fold-3" evidence="2">
    <location>
        <begin position="160"/>
        <end position="369"/>
    </location>
</feature>
<evidence type="ECO:0000259" key="2">
    <source>
        <dbReference type="Pfam" id="PF07859"/>
    </source>
</evidence>
<organism evidence="3 4">
    <name type="scientific">Cadophora malorum</name>
    <dbReference type="NCBI Taxonomy" id="108018"/>
    <lineage>
        <taxon>Eukaryota</taxon>
        <taxon>Fungi</taxon>
        <taxon>Dikarya</taxon>
        <taxon>Ascomycota</taxon>
        <taxon>Pezizomycotina</taxon>
        <taxon>Leotiomycetes</taxon>
        <taxon>Helotiales</taxon>
        <taxon>Ploettnerulaceae</taxon>
        <taxon>Cadophora</taxon>
    </lineage>
</organism>
<dbReference type="EMBL" id="JAFJYH010000178">
    <property type="protein sequence ID" value="KAG4416657.1"/>
    <property type="molecule type" value="Genomic_DNA"/>
</dbReference>
<evidence type="ECO:0000313" key="3">
    <source>
        <dbReference type="EMBL" id="KAG4416657.1"/>
    </source>
</evidence>
<evidence type="ECO:0000313" key="4">
    <source>
        <dbReference type="Proteomes" id="UP000664132"/>
    </source>
</evidence>
<dbReference type="InterPro" id="IPR013094">
    <property type="entry name" value="AB_hydrolase_3"/>
</dbReference>
<reference evidence="3" key="1">
    <citation type="submission" date="2021-02" db="EMBL/GenBank/DDBJ databases">
        <title>Genome sequence Cadophora malorum strain M34.</title>
        <authorList>
            <person name="Stefanovic E."/>
            <person name="Vu D."/>
            <person name="Scully C."/>
            <person name="Dijksterhuis J."/>
            <person name="Roader J."/>
            <person name="Houbraken J."/>
        </authorList>
    </citation>
    <scope>NUCLEOTIDE SEQUENCE</scope>
    <source>
        <strain evidence="3">M34</strain>
    </source>
</reference>
<dbReference type="Pfam" id="PF07859">
    <property type="entry name" value="Abhydrolase_3"/>
    <property type="match status" value="1"/>
</dbReference>
<dbReference type="Proteomes" id="UP000664132">
    <property type="component" value="Unassembled WGS sequence"/>
</dbReference>
<evidence type="ECO:0000256" key="1">
    <source>
        <dbReference type="ARBA" id="ARBA00022801"/>
    </source>
</evidence>
<dbReference type="OrthoDB" id="2152029at2759"/>
<dbReference type="InterPro" id="IPR050300">
    <property type="entry name" value="GDXG_lipolytic_enzyme"/>
</dbReference>
<dbReference type="PANTHER" id="PTHR48081:SF8">
    <property type="entry name" value="ALPHA_BETA HYDROLASE FOLD-3 DOMAIN-CONTAINING PROTEIN-RELATED"/>
    <property type="match status" value="1"/>
</dbReference>
<sequence length="401" mass="44511">MAKGPYLNVTSVAAWEHTSPLIERLIRLSRSLYSIIAVPLQLPLIALDTNLNTRYYGRPSWSFGFRTLRCIGAHMIWSMNPGTRPSPDVLSDSARRSIPKLKGSCKAELVVVPPKEGIWFGDVICENVKPKECPCFWMWLDGKMVNPLTDSKPVEERKAMMYFVGGGMVQGHPLESPLAWSMMQVTSMPVFGVNFRKAITPETAFPAALQDAVSAFYYLIDQGFKPENICMMGDSGGGGIVTTTILYLRAYKDRLAQPGSCILVSPFVDLVDDFHSDEDALNLDLLNPSMCSIASTQYSTNRPDLRGTLLSPGRGNLSAPYTLEGLPDILLCYGDAEIFMPGIRRLYNAVLEKGNRVECHRGVDHVHVYPYYCKDRSAGGFYGRLNAFLEGEVRVGESLDK</sequence>
<dbReference type="Gene3D" id="3.40.50.1820">
    <property type="entry name" value="alpha/beta hydrolase"/>
    <property type="match status" value="1"/>
</dbReference>
<dbReference type="InterPro" id="IPR029058">
    <property type="entry name" value="AB_hydrolase_fold"/>
</dbReference>
<proteinExistence type="predicted"/>
<dbReference type="GO" id="GO:0016787">
    <property type="term" value="F:hydrolase activity"/>
    <property type="evidence" value="ECO:0007669"/>
    <property type="project" value="UniProtKB-KW"/>
</dbReference>
<comment type="caution">
    <text evidence="3">The sequence shown here is derived from an EMBL/GenBank/DDBJ whole genome shotgun (WGS) entry which is preliminary data.</text>
</comment>
<dbReference type="PANTHER" id="PTHR48081">
    <property type="entry name" value="AB HYDROLASE SUPERFAMILY PROTEIN C4A8.06C"/>
    <property type="match status" value="1"/>
</dbReference>
<dbReference type="AlphaFoldDB" id="A0A8H7TCJ9"/>
<keyword evidence="4" id="KW-1185">Reference proteome</keyword>
<gene>
    <name evidence="3" type="ORF">IFR04_010175</name>
</gene>
<dbReference type="SUPFAM" id="SSF53474">
    <property type="entry name" value="alpha/beta-Hydrolases"/>
    <property type="match status" value="1"/>
</dbReference>
<accession>A0A8H7TCJ9</accession>